<feature type="domain" description="N-acetyltransferase" evidence="1">
    <location>
        <begin position="1"/>
        <end position="141"/>
    </location>
</feature>
<comment type="caution">
    <text evidence="2">The sequence shown here is derived from an EMBL/GenBank/DDBJ whole genome shotgun (WGS) entry which is preliminary data.</text>
</comment>
<dbReference type="PROSITE" id="PS51186">
    <property type="entry name" value="GNAT"/>
    <property type="match status" value="1"/>
</dbReference>
<keyword evidence="3" id="KW-1185">Reference proteome</keyword>
<keyword evidence="2" id="KW-0808">Transferase</keyword>
<proteinExistence type="predicted"/>
<accession>A0ABV9NYN3</accession>
<dbReference type="InterPro" id="IPR016181">
    <property type="entry name" value="Acyl_CoA_acyltransferase"/>
</dbReference>
<name>A0ABV9NYN3_9FLAO</name>
<evidence type="ECO:0000313" key="2">
    <source>
        <dbReference type="EMBL" id="MFC4738463.1"/>
    </source>
</evidence>
<evidence type="ECO:0000313" key="3">
    <source>
        <dbReference type="Proteomes" id="UP001595885"/>
    </source>
</evidence>
<dbReference type="EC" id="2.3.1.-" evidence="2"/>
<dbReference type="CDD" id="cd04301">
    <property type="entry name" value="NAT_SF"/>
    <property type="match status" value="1"/>
</dbReference>
<dbReference type="SUPFAM" id="SSF55729">
    <property type="entry name" value="Acyl-CoA N-acyltransferases (Nat)"/>
    <property type="match status" value="1"/>
</dbReference>
<dbReference type="Proteomes" id="UP001595885">
    <property type="component" value="Unassembled WGS sequence"/>
</dbReference>
<organism evidence="2 3">
    <name type="scientific">Flavobacterium ponti</name>
    <dbReference type="NCBI Taxonomy" id="665133"/>
    <lineage>
        <taxon>Bacteria</taxon>
        <taxon>Pseudomonadati</taxon>
        <taxon>Bacteroidota</taxon>
        <taxon>Flavobacteriia</taxon>
        <taxon>Flavobacteriales</taxon>
        <taxon>Flavobacteriaceae</taxon>
        <taxon>Flavobacterium</taxon>
    </lineage>
</organism>
<gene>
    <name evidence="2" type="ORF">ACFO3U_00495</name>
</gene>
<dbReference type="Pfam" id="PF00583">
    <property type="entry name" value="Acetyltransf_1"/>
    <property type="match status" value="1"/>
</dbReference>
<dbReference type="GO" id="GO:0016746">
    <property type="term" value="F:acyltransferase activity"/>
    <property type="evidence" value="ECO:0007669"/>
    <property type="project" value="UniProtKB-KW"/>
</dbReference>
<evidence type="ECO:0000259" key="1">
    <source>
        <dbReference type="PROSITE" id="PS51186"/>
    </source>
</evidence>
<dbReference type="RefSeq" id="WP_379737388.1">
    <property type="nucleotide sequence ID" value="NZ_JBHSGW010000001.1"/>
</dbReference>
<dbReference type="Gene3D" id="3.40.630.30">
    <property type="match status" value="1"/>
</dbReference>
<sequence>MQILELTTKEAMLEQLPIIQQLYTDFTLEKYESLLSEMLPINYKQVIVQENNETIGLAGFWIATKLWCGRYLELDNVIVHPNHRSKGVGKIITNYLVEKAIKNNCTMAVLDVYTVNFAAQKFYMNHGFVPKGYHFVKDLKE</sequence>
<protein>
    <submittedName>
        <fullName evidence="2">GNAT family N-acetyltransferase</fullName>
        <ecNumber evidence="2">2.3.1.-</ecNumber>
    </submittedName>
</protein>
<keyword evidence="2" id="KW-0012">Acyltransferase</keyword>
<dbReference type="InterPro" id="IPR000182">
    <property type="entry name" value="GNAT_dom"/>
</dbReference>
<reference evidence="3" key="1">
    <citation type="journal article" date="2019" name="Int. J. Syst. Evol. Microbiol.">
        <title>The Global Catalogue of Microorganisms (GCM) 10K type strain sequencing project: providing services to taxonomists for standard genome sequencing and annotation.</title>
        <authorList>
            <consortium name="The Broad Institute Genomics Platform"/>
            <consortium name="The Broad Institute Genome Sequencing Center for Infectious Disease"/>
            <person name="Wu L."/>
            <person name="Ma J."/>
        </authorList>
    </citation>
    <scope>NUCLEOTIDE SEQUENCE [LARGE SCALE GENOMIC DNA]</scope>
    <source>
        <strain evidence="3">CCUG 50349</strain>
    </source>
</reference>
<dbReference type="EMBL" id="JBHSGW010000001">
    <property type="protein sequence ID" value="MFC4738463.1"/>
    <property type="molecule type" value="Genomic_DNA"/>
</dbReference>